<dbReference type="RefSeq" id="WP_141612590.1">
    <property type="nucleotide sequence ID" value="NZ_VIGC02000060.1"/>
</dbReference>
<dbReference type="AlphaFoldDB" id="A0A540V8B7"/>
<keyword evidence="3 5" id="KW-0479">Metal-binding</keyword>
<dbReference type="Gene3D" id="3.40.50.1010">
    <property type="entry name" value="5'-nuclease"/>
    <property type="match status" value="1"/>
</dbReference>
<evidence type="ECO:0000256" key="4">
    <source>
        <dbReference type="ARBA" id="ARBA00022801"/>
    </source>
</evidence>
<protein>
    <recommendedName>
        <fullName evidence="5">Ribonuclease VapC</fullName>
        <shortName evidence="5">RNase VapC</shortName>
        <ecNumber evidence="5">3.1.-.-</ecNumber>
    </recommendedName>
    <alternativeName>
        <fullName evidence="5">Toxin VapC</fullName>
    </alternativeName>
</protein>
<dbReference type="EMBL" id="VIGC01000060">
    <property type="protein sequence ID" value="TQE93009.1"/>
    <property type="molecule type" value="Genomic_DNA"/>
</dbReference>
<comment type="function">
    <text evidence="5">Toxic component of a toxin-antitoxin (TA) system. An RNase.</text>
</comment>
<reference evidence="7 8" key="1">
    <citation type="submission" date="2019-06" db="EMBL/GenBank/DDBJ databases">
        <title>Genome sequence of Litorilinea aerophila BAA-2444.</title>
        <authorList>
            <person name="Maclea K.S."/>
            <person name="Maurais E.G."/>
            <person name="Iannazzi L.C."/>
        </authorList>
    </citation>
    <scope>NUCLEOTIDE SEQUENCE [LARGE SCALE GENOMIC DNA]</scope>
    <source>
        <strain evidence="7 8">ATCC BAA-2444</strain>
    </source>
</reference>
<evidence type="ECO:0000259" key="6">
    <source>
        <dbReference type="Pfam" id="PF01850"/>
    </source>
</evidence>
<feature type="binding site" evidence="5">
    <location>
        <position position="8"/>
    </location>
    <ligand>
        <name>Mg(2+)</name>
        <dbReference type="ChEBI" id="CHEBI:18420"/>
    </ligand>
</feature>
<evidence type="ECO:0000256" key="1">
    <source>
        <dbReference type="ARBA" id="ARBA00022649"/>
    </source>
</evidence>
<dbReference type="PANTHER" id="PTHR42188">
    <property type="entry name" value="23S RRNA-SPECIFIC ENDONUCLEASE VAPC20"/>
    <property type="match status" value="1"/>
</dbReference>
<comment type="caution">
    <text evidence="7">The sequence shown here is derived from an EMBL/GenBank/DDBJ whole genome shotgun (WGS) entry which is preliminary data.</text>
</comment>
<dbReference type="GO" id="GO:0090729">
    <property type="term" value="F:toxin activity"/>
    <property type="evidence" value="ECO:0007669"/>
    <property type="project" value="UniProtKB-KW"/>
</dbReference>
<dbReference type="GO" id="GO:0000287">
    <property type="term" value="F:magnesium ion binding"/>
    <property type="evidence" value="ECO:0007669"/>
    <property type="project" value="UniProtKB-UniRule"/>
</dbReference>
<accession>A0A540V8B7</accession>
<dbReference type="InterPro" id="IPR002716">
    <property type="entry name" value="PIN_dom"/>
</dbReference>
<gene>
    <name evidence="5" type="primary">vapC</name>
    <name evidence="7" type="ORF">FKZ61_23325</name>
</gene>
<dbReference type="InParanoid" id="A0A540V8B7"/>
<comment type="cofactor">
    <cofactor evidence="5">
        <name>Mg(2+)</name>
        <dbReference type="ChEBI" id="CHEBI:18420"/>
    </cofactor>
</comment>
<dbReference type="InterPro" id="IPR029060">
    <property type="entry name" value="PIN-like_dom_sf"/>
</dbReference>
<dbReference type="GO" id="GO:0016787">
    <property type="term" value="F:hydrolase activity"/>
    <property type="evidence" value="ECO:0007669"/>
    <property type="project" value="UniProtKB-KW"/>
</dbReference>
<comment type="similarity">
    <text evidence="5">Belongs to the PINc/VapC protein family.</text>
</comment>
<dbReference type="PANTHER" id="PTHR42188:SF1">
    <property type="entry name" value="23S RRNA-SPECIFIC ENDONUCLEASE VAPC20"/>
    <property type="match status" value="1"/>
</dbReference>
<evidence type="ECO:0000313" key="8">
    <source>
        <dbReference type="Proteomes" id="UP000317371"/>
    </source>
</evidence>
<evidence type="ECO:0000313" key="7">
    <source>
        <dbReference type="EMBL" id="TQE93009.1"/>
    </source>
</evidence>
<dbReference type="SUPFAM" id="SSF88723">
    <property type="entry name" value="PIN domain-like"/>
    <property type="match status" value="1"/>
</dbReference>
<dbReference type="InterPro" id="IPR022907">
    <property type="entry name" value="VapC_family"/>
</dbReference>
<keyword evidence="5" id="KW-0460">Magnesium</keyword>
<proteinExistence type="inferred from homology"/>
<keyword evidence="8" id="KW-1185">Reference proteome</keyword>
<sequence length="150" mass="16674">MSRPVAIDSNVLVALIDRQDKWHRQAQALLAALKTEGASLVYFDCVLNETISVMARRAQEQRRSAEFSMLLDELLRRVPEDAVTWISVDTQRLFNRVIELIRNTGGALNFHDALIVLACQELGIEAIASFDGDFDLVTGLLRISDSSGVS</sequence>
<name>A0A540V8B7_9CHLR</name>
<organism evidence="7 8">
    <name type="scientific">Litorilinea aerophila</name>
    <dbReference type="NCBI Taxonomy" id="1204385"/>
    <lineage>
        <taxon>Bacteria</taxon>
        <taxon>Bacillati</taxon>
        <taxon>Chloroflexota</taxon>
        <taxon>Caldilineae</taxon>
        <taxon>Caldilineales</taxon>
        <taxon>Caldilineaceae</taxon>
        <taxon>Litorilinea</taxon>
    </lineage>
</organism>
<feature type="domain" description="PIN" evidence="6">
    <location>
        <begin position="6"/>
        <end position="137"/>
    </location>
</feature>
<dbReference type="EC" id="3.1.-.-" evidence="5"/>
<evidence type="ECO:0000256" key="2">
    <source>
        <dbReference type="ARBA" id="ARBA00022722"/>
    </source>
</evidence>
<dbReference type="Pfam" id="PF01850">
    <property type="entry name" value="PIN"/>
    <property type="match status" value="1"/>
</dbReference>
<keyword evidence="2 5" id="KW-0540">Nuclease</keyword>
<dbReference type="OrthoDB" id="164779at2"/>
<evidence type="ECO:0000256" key="3">
    <source>
        <dbReference type="ARBA" id="ARBA00022723"/>
    </source>
</evidence>
<dbReference type="InterPro" id="IPR039018">
    <property type="entry name" value="VapC20-like"/>
</dbReference>
<evidence type="ECO:0000256" key="5">
    <source>
        <dbReference type="HAMAP-Rule" id="MF_00265"/>
    </source>
</evidence>
<dbReference type="GO" id="GO:0016075">
    <property type="term" value="P:rRNA catabolic process"/>
    <property type="evidence" value="ECO:0007669"/>
    <property type="project" value="TreeGrafter"/>
</dbReference>
<dbReference type="HAMAP" id="MF_00265">
    <property type="entry name" value="VapC_Nob1"/>
    <property type="match status" value="1"/>
</dbReference>
<keyword evidence="5" id="KW-0800">Toxin</keyword>
<dbReference type="Proteomes" id="UP000317371">
    <property type="component" value="Unassembled WGS sequence"/>
</dbReference>
<keyword evidence="4 5" id="KW-0378">Hydrolase</keyword>
<keyword evidence="1 5" id="KW-1277">Toxin-antitoxin system</keyword>
<feature type="binding site" evidence="5">
    <location>
        <position position="112"/>
    </location>
    <ligand>
        <name>Mg(2+)</name>
        <dbReference type="ChEBI" id="CHEBI:18420"/>
    </ligand>
</feature>
<dbReference type="GO" id="GO:0004521">
    <property type="term" value="F:RNA endonuclease activity"/>
    <property type="evidence" value="ECO:0007669"/>
    <property type="project" value="InterPro"/>
</dbReference>